<evidence type="ECO:0000313" key="3">
    <source>
        <dbReference type="EMBL" id="GAQ83138.1"/>
    </source>
</evidence>
<dbReference type="EMBL" id="DF237086">
    <property type="protein sequence ID" value="GAQ83138.1"/>
    <property type="molecule type" value="Genomic_DNA"/>
</dbReference>
<organism evidence="3 4">
    <name type="scientific">Klebsormidium nitens</name>
    <name type="common">Green alga</name>
    <name type="synonym">Ulothrix nitens</name>
    <dbReference type="NCBI Taxonomy" id="105231"/>
    <lineage>
        <taxon>Eukaryota</taxon>
        <taxon>Viridiplantae</taxon>
        <taxon>Streptophyta</taxon>
        <taxon>Klebsormidiophyceae</taxon>
        <taxon>Klebsormidiales</taxon>
        <taxon>Klebsormidiaceae</taxon>
        <taxon>Klebsormidium</taxon>
    </lineage>
</organism>
<keyword evidence="2" id="KW-0472">Membrane</keyword>
<feature type="transmembrane region" description="Helical" evidence="2">
    <location>
        <begin position="619"/>
        <end position="640"/>
    </location>
</feature>
<dbReference type="Proteomes" id="UP000054558">
    <property type="component" value="Unassembled WGS sequence"/>
</dbReference>
<feature type="compositionally biased region" description="Polar residues" evidence="1">
    <location>
        <begin position="712"/>
        <end position="724"/>
    </location>
</feature>
<feature type="transmembrane region" description="Helical" evidence="2">
    <location>
        <begin position="557"/>
        <end position="578"/>
    </location>
</feature>
<evidence type="ECO:0000256" key="1">
    <source>
        <dbReference type="SAM" id="MobiDB-lite"/>
    </source>
</evidence>
<keyword evidence="4" id="KW-1185">Reference proteome</keyword>
<accession>A0A1Y1I4U1</accession>
<dbReference type="AlphaFoldDB" id="A0A1Y1I4U1"/>
<proteinExistence type="predicted"/>
<name>A0A1Y1I4U1_KLENI</name>
<keyword evidence="2" id="KW-1133">Transmembrane helix</keyword>
<sequence>MAAGNVPDMAPLCVIPKSRAIGPHCQTKAPLVKVLLWTAHFLLLSLAGSAAAQGLIPVPATVTRELGAYYISKLGLAEGGLEYYAILSQRNVGSDNAYLQINGLPAADSPRDAAHKLSNVRGVYTAQSLGGKVTVESFYRLLRCEDSTCFTISRLAAAELGGGAYGPTYPLTLVKTTMGSSSWLINANQGAVNSLLASNGERLYKDAVFKSFSLYHKLVTRPNPCSSALPLTQAGSLAEIKGLPGFTCMNLSGAGIVVATSSAVITSWMDSNALPWSQCNGSMFRMYQSQYNVGPSIWRVIQSPGKVPLTIQIDLPPNTQSCYLFLTIANILRAVLAVRQFPFDTSVGPKDEILPALARLGFNGTCGPRFVYGWYGAFSAGQLEALTEGNPDPDFVASFLPYNTAPPEVCVSMLGQNQPADGLRAESEDQCAQVYFGNESQVREGIITSRQLSPNASASDVSSYKSDVESECASYNLGIDLVLPQIAVDFEAEKNLMASSSEVKFHLDGVAANAASVLAVESALATCGIIVARIIARTGLYRRRRVRSSIARASSMVVAAIVITIFNVPNFALISRSLDNHESQAMYMQVSVHDYRPSNFSAVLRAETYSFVTVQGSRATAVIGLLLYSATMLLCLYLTWTEFTEIIYRREAAESRLGHDALIADKDLLVQWRAADSLVYDTLHPKKVVETARDHELEVMRFNLARAAPAPGQTSPATRETNAGFSPRAAPSPRARVPNAGDYSPLRGPHARSDGLPSGGRGRTPDLYPDV</sequence>
<gene>
    <name evidence="3" type="ORF">KFL_001370080</name>
</gene>
<reference evidence="3 4" key="1">
    <citation type="journal article" date="2014" name="Nat. Commun.">
        <title>Klebsormidium flaccidum genome reveals primary factors for plant terrestrial adaptation.</title>
        <authorList>
            <person name="Hori K."/>
            <person name="Maruyama F."/>
            <person name="Fujisawa T."/>
            <person name="Togashi T."/>
            <person name="Yamamoto N."/>
            <person name="Seo M."/>
            <person name="Sato S."/>
            <person name="Yamada T."/>
            <person name="Mori H."/>
            <person name="Tajima N."/>
            <person name="Moriyama T."/>
            <person name="Ikeuchi M."/>
            <person name="Watanabe M."/>
            <person name="Wada H."/>
            <person name="Kobayashi K."/>
            <person name="Saito M."/>
            <person name="Masuda T."/>
            <person name="Sasaki-Sekimoto Y."/>
            <person name="Mashiguchi K."/>
            <person name="Awai K."/>
            <person name="Shimojima M."/>
            <person name="Masuda S."/>
            <person name="Iwai M."/>
            <person name="Nobusawa T."/>
            <person name="Narise T."/>
            <person name="Kondo S."/>
            <person name="Saito H."/>
            <person name="Sato R."/>
            <person name="Murakawa M."/>
            <person name="Ihara Y."/>
            <person name="Oshima-Yamada Y."/>
            <person name="Ohtaka K."/>
            <person name="Satoh M."/>
            <person name="Sonobe K."/>
            <person name="Ishii M."/>
            <person name="Ohtani R."/>
            <person name="Kanamori-Sato M."/>
            <person name="Honoki R."/>
            <person name="Miyazaki D."/>
            <person name="Mochizuki H."/>
            <person name="Umetsu J."/>
            <person name="Higashi K."/>
            <person name="Shibata D."/>
            <person name="Kamiya Y."/>
            <person name="Sato N."/>
            <person name="Nakamura Y."/>
            <person name="Tabata S."/>
            <person name="Ida S."/>
            <person name="Kurokawa K."/>
            <person name="Ohta H."/>
        </authorList>
    </citation>
    <scope>NUCLEOTIDE SEQUENCE [LARGE SCALE GENOMIC DNA]</scope>
    <source>
        <strain evidence="3 4">NIES-2285</strain>
    </source>
</reference>
<feature type="region of interest" description="Disordered" evidence="1">
    <location>
        <begin position="708"/>
        <end position="771"/>
    </location>
</feature>
<protein>
    <submittedName>
        <fullName evidence="3">Uncharacterized protein</fullName>
    </submittedName>
</protein>
<keyword evidence="2" id="KW-0812">Transmembrane</keyword>
<evidence type="ECO:0000313" key="4">
    <source>
        <dbReference type="Proteomes" id="UP000054558"/>
    </source>
</evidence>
<feature type="transmembrane region" description="Helical" evidence="2">
    <location>
        <begin position="514"/>
        <end position="536"/>
    </location>
</feature>
<evidence type="ECO:0000256" key="2">
    <source>
        <dbReference type="SAM" id="Phobius"/>
    </source>
</evidence>
<feature type="compositionally biased region" description="Low complexity" evidence="1">
    <location>
        <begin position="726"/>
        <end position="736"/>
    </location>
</feature>